<dbReference type="EMBL" id="VYDA01000407">
    <property type="protein sequence ID" value="MYH62299.1"/>
    <property type="molecule type" value="Genomic_DNA"/>
</dbReference>
<evidence type="ECO:0000313" key="2">
    <source>
        <dbReference type="EMBL" id="MYH62299.1"/>
    </source>
</evidence>
<protein>
    <submittedName>
        <fullName evidence="2">DUF1298 domain-containing protein</fullName>
    </submittedName>
</protein>
<dbReference type="AlphaFoldDB" id="A0A6B1G073"/>
<sequence>MARREPMSSVDRAWLLMDDPTNPMVISGFRIFGASLKYEDVPAVLVDIRGPEDTKLTNRFALVHLPLPIGVADPIDRLFETKRNMAAIKQ</sequence>
<proteinExistence type="predicted"/>
<reference evidence="2" key="1">
    <citation type="submission" date="2019-09" db="EMBL/GenBank/DDBJ databases">
        <title>Characterisation of the sponge microbiome using genome-centric metagenomics.</title>
        <authorList>
            <person name="Engelberts J.P."/>
            <person name="Robbins S.J."/>
            <person name="De Goeij J.M."/>
            <person name="Aranda M."/>
            <person name="Bell S.C."/>
            <person name="Webster N.S."/>
        </authorList>
    </citation>
    <scope>NUCLEOTIDE SEQUENCE</scope>
    <source>
        <strain evidence="2">SB0675_bin_29</strain>
    </source>
</reference>
<evidence type="ECO:0000259" key="1">
    <source>
        <dbReference type="Pfam" id="PF06974"/>
    </source>
</evidence>
<dbReference type="Pfam" id="PF06974">
    <property type="entry name" value="WS_DGAT_C"/>
    <property type="match status" value="1"/>
</dbReference>
<accession>A0A6B1G073</accession>
<comment type="caution">
    <text evidence="2">The sequence shown here is derived from an EMBL/GenBank/DDBJ whole genome shotgun (WGS) entry which is preliminary data.</text>
</comment>
<name>A0A6B1G073_9CHLR</name>
<gene>
    <name evidence="2" type="ORF">F4148_11260</name>
</gene>
<organism evidence="2">
    <name type="scientific">Caldilineaceae bacterium SB0675_bin_29</name>
    <dbReference type="NCBI Taxonomy" id="2605266"/>
    <lineage>
        <taxon>Bacteria</taxon>
        <taxon>Bacillati</taxon>
        <taxon>Chloroflexota</taxon>
        <taxon>Caldilineae</taxon>
        <taxon>Caldilineales</taxon>
        <taxon>Caldilineaceae</taxon>
    </lineage>
</organism>
<feature type="domain" description="O-acyltransferase WSD1 C-terminal" evidence="1">
    <location>
        <begin position="58"/>
        <end position="90"/>
    </location>
</feature>
<feature type="non-terminal residue" evidence="2">
    <location>
        <position position="90"/>
    </location>
</feature>
<dbReference type="InterPro" id="IPR009721">
    <property type="entry name" value="O-acyltransferase_WSD1_C"/>
</dbReference>